<keyword evidence="4 7" id="KW-1133">Transmembrane helix</keyword>
<dbReference type="GO" id="GO:0015123">
    <property type="term" value="F:acetate transmembrane transporter activity"/>
    <property type="evidence" value="ECO:0007669"/>
    <property type="project" value="TreeGrafter"/>
</dbReference>
<evidence type="ECO:0000256" key="5">
    <source>
        <dbReference type="ARBA" id="ARBA00023136"/>
    </source>
</evidence>
<sequence length="225" mass="23319">MSIPAPTSAPAAPAPEAAPAAPDTIADPGPLGLAGFASTTFVLSSFNAHLIDQNLLTVVLPLALFYGGLIQLLAGMWEFRKGNTFGATAFASYGAFWLSYAAYVKFVVGTLPPDTANQATGLYLLVWAIFTVYMTVAALRTNKALLAVFTALSATFVVLAIGEFATSVGVTKVGGWIGLVTAVLAWYASFAVVTNSTWKRPVIPLGPLTGAALGQRGGPVEEPHA</sequence>
<reference evidence="8 9" key="1">
    <citation type="submission" date="2016-10" db="EMBL/GenBank/DDBJ databases">
        <authorList>
            <person name="de Groot N.N."/>
        </authorList>
    </citation>
    <scope>NUCLEOTIDE SEQUENCE [LARGE SCALE GENOMIC DNA]</scope>
    <source>
        <strain evidence="8 9">CGMCC 4.2023</strain>
    </source>
</reference>
<feature type="transmembrane region" description="Helical" evidence="7">
    <location>
        <begin position="55"/>
        <end position="77"/>
    </location>
</feature>
<dbReference type="Proteomes" id="UP000236754">
    <property type="component" value="Unassembled WGS sequence"/>
</dbReference>
<dbReference type="OrthoDB" id="9787939at2"/>
<proteinExistence type="inferred from homology"/>
<dbReference type="PANTHER" id="PTHR31123">
    <property type="entry name" value="ACCUMULATION OF DYADS PROTEIN 2-RELATED"/>
    <property type="match status" value="1"/>
</dbReference>
<comment type="similarity">
    <text evidence="2">Belongs to the acetate uptake transporter (AceTr) (TC 2.A.96) family.</text>
</comment>
<dbReference type="AlphaFoldDB" id="A0A1H5YP95"/>
<evidence type="ECO:0000256" key="6">
    <source>
        <dbReference type="SAM" id="MobiDB-lite"/>
    </source>
</evidence>
<dbReference type="NCBIfam" id="NF038013">
    <property type="entry name" value="AceTr_1"/>
    <property type="match status" value="1"/>
</dbReference>
<organism evidence="8 9">
    <name type="scientific">Actinacidiphila yanglinensis</name>
    <dbReference type="NCBI Taxonomy" id="310779"/>
    <lineage>
        <taxon>Bacteria</taxon>
        <taxon>Bacillati</taxon>
        <taxon>Actinomycetota</taxon>
        <taxon>Actinomycetes</taxon>
        <taxon>Kitasatosporales</taxon>
        <taxon>Streptomycetaceae</taxon>
        <taxon>Actinacidiphila</taxon>
    </lineage>
</organism>
<dbReference type="GO" id="GO:0005886">
    <property type="term" value="C:plasma membrane"/>
    <property type="evidence" value="ECO:0007669"/>
    <property type="project" value="TreeGrafter"/>
</dbReference>
<feature type="transmembrane region" description="Helical" evidence="7">
    <location>
        <begin position="173"/>
        <end position="193"/>
    </location>
</feature>
<keyword evidence="5 7" id="KW-0472">Membrane</keyword>
<evidence type="ECO:0000256" key="2">
    <source>
        <dbReference type="ARBA" id="ARBA00005587"/>
    </source>
</evidence>
<evidence type="ECO:0000313" key="8">
    <source>
        <dbReference type="EMBL" id="SEG25834.1"/>
    </source>
</evidence>
<feature type="transmembrane region" description="Helical" evidence="7">
    <location>
        <begin position="120"/>
        <end position="139"/>
    </location>
</feature>
<evidence type="ECO:0000256" key="7">
    <source>
        <dbReference type="SAM" id="Phobius"/>
    </source>
</evidence>
<dbReference type="PANTHER" id="PTHR31123:SF1">
    <property type="entry name" value="ACCUMULATION OF DYADS PROTEIN 2-RELATED"/>
    <property type="match status" value="1"/>
</dbReference>
<dbReference type="InterPro" id="IPR051633">
    <property type="entry name" value="AceTr"/>
</dbReference>
<feature type="transmembrane region" description="Helical" evidence="7">
    <location>
        <begin position="89"/>
        <end position="108"/>
    </location>
</feature>
<evidence type="ECO:0000256" key="4">
    <source>
        <dbReference type="ARBA" id="ARBA00022989"/>
    </source>
</evidence>
<evidence type="ECO:0000313" key="9">
    <source>
        <dbReference type="Proteomes" id="UP000236754"/>
    </source>
</evidence>
<name>A0A1H5YP95_9ACTN</name>
<feature type="region of interest" description="Disordered" evidence="6">
    <location>
        <begin position="1"/>
        <end position="21"/>
    </location>
</feature>
<protein>
    <submittedName>
        <fullName evidence="8">Uncharacterized protein</fullName>
    </submittedName>
</protein>
<comment type="subcellular location">
    <subcellularLocation>
        <location evidence="1">Membrane</location>
        <topology evidence="1">Multi-pass membrane protein</topology>
    </subcellularLocation>
</comment>
<accession>A0A1H5YP95</accession>
<keyword evidence="3 7" id="KW-0812">Transmembrane</keyword>
<dbReference type="InterPro" id="IPR000791">
    <property type="entry name" value="Gpr1/Fun34/SatP-like"/>
</dbReference>
<dbReference type="Pfam" id="PF01184">
    <property type="entry name" value="Gpr1_Fun34_YaaH"/>
    <property type="match status" value="1"/>
</dbReference>
<evidence type="ECO:0000256" key="1">
    <source>
        <dbReference type="ARBA" id="ARBA00004141"/>
    </source>
</evidence>
<evidence type="ECO:0000256" key="3">
    <source>
        <dbReference type="ARBA" id="ARBA00022692"/>
    </source>
</evidence>
<gene>
    <name evidence="8" type="ORF">SAMN05216223_10478</name>
</gene>
<dbReference type="EMBL" id="FNVU01000004">
    <property type="protein sequence ID" value="SEG25834.1"/>
    <property type="molecule type" value="Genomic_DNA"/>
</dbReference>
<feature type="transmembrane region" description="Helical" evidence="7">
    <location>
        <begin position="144"/>
        <end position="161"/>
    </location>
</feature>
<dbReference type="RefSeq" id="WP_103885389.1">
    <property type="nucleotide sequence ID" value="NZ_FNVU01000004.1"/>
</dbReference>
<keyword evidence="9" id="KW-1185">Reference proteome</keyword>